<comment type="caution">
    <text evidence="3">The sequence shown here is derived from an EMBL/GenBank/DDBJ whole genome shotgun (WGS) entry which is preliminary data.</text>
</comment>
<comment type="similarity">
    <text evidence="1">Belongs to the short-chain dehydrogenases/reductases (SDR) family.</text>
</comment>
<dbReference type="PANTHER" id="PTHR43975:SF2">
    <property type="entry name" value="EG:BACR7A4.14 PROTEIN-RELATED"/>
    <property type="match status" value="1"/>
</dbReference>
<dbReference type="InterPro" id="IPR057326">
    <property type="entry name" value="KR_dom"/>
</dbReference>
<dbReference type="RefSeq" id="WP_206593028.1">
    <property type="nucleotide sequence ID" value="NZ_JAFKCS010000003.1"/>
</dbReference>
<evidence type="ECO:0000259" key="2">
    <source>
        <dbReference type="SMART" id="SM00822"/>
    </source>
</evidence>
<accession>A0ABS3CQ32</accession>
<dbReference type="PRINTS" id="PR00081">
    <property type="entry name" value="GDHRDH"/>
</dbReference>
<proteinExistence type="inferred from homology"/>
<protein>
    <submittedName>
        <fullName evidence="3">SDR family oxidoreductase</fullName>
    </submittedName>
</protein>
<dbReference type="Proteomes" id="UP000663992">
    <property type="component" value="Unassembled WGS sequence"/>
</dbReference>
<dbReference type="InterPro" id="IPR036291">
    <property type="entry name" value="NAD(P)-bd_dom_sf"/>
</dbReference>
<evidence type="ECO:0000313" key="4">
    <source>
        <dbReference type="Proteomes" id="UP000663992"/>
    </source>
</evidence>
<dbReference type="PANTHER" id="PTHR43975">
    <property type="entry name" value="ZGC:101858"/>
    <property type="match status" value="1"/>
</dbReference>
<dbReference type="Gene3D" id="3.40.50.720">
    <property type="entry name" value="NAD(P)-binding Rossmann-like Domain"/>
    <property type="match status" value="1"/>
</dbReference>
<dbReference type="EMBL" id="JAFKCS010000003">
    <property type="protein sequence ID" value="MBN7819208.1"/>
    <property type="molecule type" value="Genomic_DNA"/>
</dbReference>
<dbReference type="CDD" id="cd05233">
    <property type="entry name" value="SDR_c"/>
    <property type="match status" value="1"/>
</dbReference>
<evidence type="ECO:0000313" key="3">
    <source>
        <dbReference type="EMBL" id="MBN7819208.1"/>
    </source>
</evidence>
<evidence type="ECO:0000256" key="1">
    <source>
        <dbReference type="ARBA" id="ARBA00006484"/>
    </source>
</evidence>
<name>A0ABS3CQ32_9ALTE</name>
<organism evidence="3 4">
    <name type="scientific">Bowmanella yangjiangensis</name>
    <dbReference type="NCBI Taxonomy" id="2811230"/>
    <lineage>
        <taxon>Bacteria</taxon>
        <taxon>Pseudomonadati</taxon>
        <taxon>Pseudomonadota</taxon>
        <taxon>Gammaproteobacteria</taxon>
        <taxon>Alteromonadales</taxon>
        <taxon>Alteromonadaceae</taxon>
        <taxon>Bowmanella</taxon>
    </lineage>
</organism>
<dbReference type="Pfam" id="PF13561">
    <property type="entry name" value="adh_short_C2"/>
    <property type="match status" value="1"/>
</dbReference>
<dbReference type="InterPro" id="IPR002347">
    <property type="entry name" value="SDR_fam"/>
</dbReference>
<sequence length="242" mass="25364">MSTKTILITGGTAGIGRALAKHLLAQGNRVIITGRNRSRIDEACSALGCTGYAADSADIAQLQALAYGLHKEGVKLDGLVLNAGVFYPQSLLNSSAEDFDLSMAINTRGPFITLQQLQPLLNNPSSVVFVSSVAVTRAFAGAAVYSASKAAFEAITRVANLELAPLGIRINSVRPGVTATEIQGKAGMTEEQQSAFFATLESTPLGRVLTPADQIGAIEFLLSEHSLAMRNAVLEVDGGYLL</sequence>
<dbReference type="SUPFAM" id="SSF51735">
    <property type="entry name" value="NAD(P)-binding Rossmann-fold domains"/>
    <property type="match status" value="1"/>
</dbReference>
<feature type="domain" description="Ketoreductase" evidence="2">
    <location>
        <begin position="4"/>
        <end position="176"/>
    </location>
</feature>
<gene>
    <name evidence="3" type="ORF">J0A65_04985</name>
</gene>
<keyword evidence="4" id="KW-1185">Reference proteome</keyword>
<dbReference type="SMART" id="SM00822">
    <property type="entry name" value="PKS_KR"/>
    <property type="match status" value="1"/>
</dbReference>
<reference evidence="3 4" key="1">
    <citation type="submission" date="2021-03" db="EMBL/GenBank/DDBJ databases">
        <title>novel species isolated from a fishpond in China.</title>
        <authorList>
            <person name="Lu H."/>
            <person name="Cai Z."/>
        </authorList>
    </citation>
    <scope>NUCLEOTIDE SEQUENCE [LARGE SCALE GENOMIC DNA]</scope>
    <source>
        <strain evidence="3 4">Y57</strain>
    </source>
</reference>